<accession>A0ABP0MHL4</accession>
<protein>
    <submittedName>
        <fullName evidence="2">Uncharacterized protein</fullName>
    </submittedName>
</protein>
<evidence type="ECO:0000256" key="1">
    <source>
        <dbReference type="SAM" id="MobiDB-lite"/>
    </source>
</evidence>
<comment type="caution">
    <text evidence="2">The sequence shown here is derived from an EMBL/GenBank/DDBJ whole genome shotgun (WGS) entry which is preliminary data.</text>
</comment>
<reference evidence="2 3" key="1">
    <citation type="submission" date="2024-02" db="EMBL/GenBank/DDBJ databases">
        <authorList>
            <person name="Chen Y."/>
            <person name="Shah S."/>
            <person name="Dougan E. K."/>
            <person name="Thang M."/>
            <person name="Chan C."/>
        </authorList>
    </citation>
    <scope>NUCLEOTIDE SEQUENCE [LARGE SCALE GENOMIC DNA]</scope>
</reference>
<proteinExistence type="predicted"/>
<evidence type="ECO:0000313" key="3">
    <source>
        <dbReference type="Proteomes" id="UP001642464"/>
    </source>
</evidence>
<sequence length="544" mass="56914">MAGMAHFPTASEAFQVVAKAAQAGSIKDYEVFVEYADGPDRSQPNAQRKLSSLRQEKVEKSKRGYQPQSGYQPSFRPPCGWQRIWRISHQQDVLWDRSAKLCLLPLSRSPSAVSAATRNHFAELPAAILARVVLICDLSALMTLASAFPAIGRTSLELAEAMPVAAPPAGAAHARWLSFARASLRWAELLGGLRSAVEASRGSVGRRKSSSNDSSHNSLTMAGMAGMAGAPCTSFAPPVCTFEASCASMCPSSPHLFATGHQDGIRLWGHPGTTKMGLLKTKSPVISLDLGKSGEMLAAITMNQAQSVAMLWDLTSVNGASSPLWQVSAAPLDPHFLSDGLLVGKAAEAARATLQVLDYNCGRVLQELEFPGVPSASCKCMPMPTASPSRRTTMLPSVFVAAAGNIYKVVDDAVDPVQRRVVPFATLPSAVLALAAAPRCSAGAAVAAVAAARADGLVSVLSTDGALLAELKELENLSWSVSRAETLTGLGTSSLRPLVSSLVLLEEVLVCAVNLGTAGTDSAGRAEAASGVKGSGNVKWLQAE</sequence>
<dbReference type="Proteomes" id="UP001642464">
    <property type="component" value="Unassembled WGS sequence"/>
</dbReference>
<gene>
    <name evidence="2" type="ORF">SCF082_LOCUS27881</name>
</gene>
<organism evidence="2 3">
    <name type="scientific">Durusdinium trenchii</name>
    <dbReference type="NCBI Taxonomy" id="1381693"/>
    <lineage>
        <taxon>Eukaryota</taxon>
        <taxon>Sar</taxon>
        <taxon>Alveolata</taxon>
        <taxon>Dinophyceae</taxon>
        <taxon>Suessiales</taxon>
        <taxon>Symbiodiniaceae</taxon>
        <taxon>Durusdinium</taxon>
    </lineage>
</organism>
<keyword evidence="3" id="KW-1185">Reference proteome</keyword>
<name>A0ABP0MHL4_9DINO</name>
<dbReference type="EMBL" id="CAXAMM010021779">
    <property type="protein sequence ID" value="CAK9050598.1"/>
    <property type="molecule type" value="Genomic_DNA"/>
</dbReference>
<feature type="region of interest" description="Disordered" evidence="1">
    <location>
        <begin position="37"/>
        <end position="74"/>
    </location>
</feature>
<feature type="compositionally biased region" description="Polar residues" evidence="1">
    <location>
        <begin position="42"/>
        <end position="53"/>
    </location>
</feature>
<evidence type="ECO:0000313" key="2">
    <source>
        <dbReference type="EMBL" id="CAK9050598.1"/>
    </source>
</evidence>
<dbReference type="InterPro" id="IPR036322">
    <property type="entry name" value="WD40_repeat_dom_sf"/>
</dbReference>
<dbReference type="SUPFAM" id="SSF50978">
    <property type="entry name" value="WD40 repeat-like"/>
    <property type="match status" value="1"/>
</dbReference>